<evidence type="ECO:0000313" key="3">
    <source>
        <dbReference type="Proteomes" id="UP001108025"/>
    </source>
</evidence>
<protein>
    <recommendedName>
        <fullName evidence="4">DUF3592 domain-containing protein</fullName>
    </recommendedName>
</protein>
<keyword evidence="1" id="KW-0812">Transmembrane</keyword>
<reference evidence="2" key="1">
    <citation type="submission" date="2021-11" db="EMBL/GenBank/DDBJ databases">
        <title>Description of novel Chryseobacterium species.</title>
        <authorList>
            <person name="Saticioglu I.B."/>
            <person name="Ay H."/>
            <person name="Altun S."/>
            <person name="Duman M."/>
        </authorList>
    </citation>
    <scope>NUCLEOTIDE SEQUENCE</scope>
    <source>
        <strain evidence="2">C-17</strain>
    </source>
</reference>
<gene>
    <name evidence="2" type="ORF">LO744_04435</name>
</gene>
<comment type="caution">
    <text evidence="2">The sequence shown here is derived from an EMBL/GenBank/DDBJ whole genome shotgun (WGS) entry which is preliminary data.</text>
</comment>
<evidence type="ECO:0000313" key="2">
    <source>
        <dbReference type="EMBL" id="MCD1116101.1"/>
    </source>
</evidence>
<feature type="transmembrane region" description="Helical" evidence="1">
    <location>
        <begin position="167"/>
        <end position="197"/>
    </location>
</feature>
<dbReference type="Proteomes" id="UP001108025">
    <property type="component" value="Unassembled WGS sequence"/>
</dbReference>
<accession>A0A9Q3V1G9</accession>
<evidence type="ECO:0000256" key="1">
    <source>
        <dbReference type="SAM" id="Phobius"/>
    </source>
</evidence>
<feature type="transmembrane region" description="Helical" evidence="1">
    <location>
        <begin position="138"/>
        <end position="161"/>
    </location>
</feature>
<dbReference type="RefSeq" id="WP_230667374.1">
    <property type="nucleotide sequence ID" value="NZ_JAJNAY010000001.1"/>
</dbReference>
<dbReference type="EMBL" id="JAJNAY010000001">
    <property type="protein sequence ID" value="MCD1116101.1"/>
    <property type="molecule type" value="Genomic_DNA"/>
</dbReference>
<proteinExistence type="predicted"/>
<organism evidence="2 3">
    <name type="scientific">Chryseobacterium turcicum</name>
    <dbReference type="NCBI Taxonomy" id="2898076"/>
    <lineage>
        <taxon>Bacteria</taxon>
        <taxon>Pseudomonadati</taxon>
        <taxon>Bacteroidota</taxon>
        <taxon>Flavobacteriia</taxon>
        <taxon>Flavobacteriales</taxon>
        <taxon>Weeksellaceae</taxon>
        <taxon>Chryseobacterium group</taxon>
        <taxon>Chryseobacterium</taxon>
    </lineage>
</organism>
<dbReference type="AlphaFoldDB" id="A0A9Q3V1G9"/>
<name>A0A9Q3V1G9_9FLAO</name>
<keyword evidence="1" id="KW-0472">Membrane</keyword>
<feature type="transmembrane region" description="Helical" evidence="1">
    <location>
        <begin position="209"/>
        <end position="230"/>
    </location>
</feature>
<keyword evidence="3" id="KW-1185">Reference proteome</keyword>
<evidence type="ECO:0008006" key="4">
    <source>
        <dbReference type="Google" id="ProtNLM"/>
    </source>
</evidence>
<keyword evidence="1" id="KW-1133">Transmembrane helix</keyword>
<sequence length="260" mass="29741">MYTLIISAIILVLLFLKNRRSRGNISAASFVLPTLATLFVVAMFIFLAEIVGTYTYAYFFGEKYQAKVVRYDYTDGDSESEPTSIAIVEFKNNKNQTVQKSLGYGTSIPIELGKTILISYDEGDKNVKNLSFWEQKTITGLVVFFFAVFALAFLGILLYALGRDISFIWKILLGFVSYIVFPGAMLFFIIVLSWVIWEYFEGRRDDMPIWALGICSLFVTLLIPALIGYFKMIFEKKIVLNKNSKRIDSRKSKFSKRIPK</sequence>